<keyword evidence="4" id="KW-0472">Membrane</keyword>
<dbReference type="PANTHER" id="PTHR30505">
    <property type="entry name" value="FRUCTOSE-LIKE PERMEASE"/>
    <property type="match status" value="1"/>
</dbReference>
<sequence>MMCTDMGGPVNKAAYAFGVGLLSTQTYGPMAAIMAAGMVPPLAMGLATMVARRKFDKAQQEGGKAALVLGLCFISEVQFRLLLVIRCVCCRAVSWVVR</sequence>
<name>A0A377BTU1_ECOLX</name>
<evidence type="ECO:0000313" key="5">
    <source>
        <dbReference type="EMBL" id="STL74606.1"/>
    </source>
</evidence>
<reference evidence="5 6" key="1">
    <citation type="submission" date="2018-06" db="EMBL/GenBank/DDBJ databases">
        <authorList>
            <consortium name="Pathogen Informatics"/>
            <person name="Doyle S."/>
        </authorList>
    </citation>
    <scope>NUCLEOTIDE SEQUENCE [LARGE SCALE GENOMIC DNA]</scope>
    <source>
        <strain evidence="5 6">NCTC13148</strain>
    </source>
</reference>
<gene>
    <name evidence="5" type="primary">fruA_2</name>
    <name evidence="5" type="ORF">NCTC13148_01839</name>
</gene>
<dbReference type="AlphaFoldDB" id="A0A377BTU1"/>
<dbReference type="PANTHER" id="PTHR30505:SF32">
    <property type="entry name" value="PTS SYSTEM FRUCTOSE-SPECIFIC EIIB'BC COMPONENT"/>
    <property type="match status" value="1"/>
</dbReference>
<dbReference type="InterPro" id="IPR050864">
    <property type="entry name" value="Bacterial_PTS_Sugar_Transport"/>
</dbReference>
<evidence type="ECO:0000256" key="4">
    <source>
        <dbReference type="SAM" id="Phobius"/>
    </source>
</evidence>
<accession>A0A377BTU1</accession>
<dbReference type="GO" id="GO:0009401">
    <property type="term" value="P:phosphoenolpyruvate-dependent sugar phosphotransferase system"/>
    <property type="evidence" value="ECO:0007669"/>
    <property type="project" value="UniProtKB-KW"/>
</dbReference>
<dbReference type="GO" id="GO:0090563">
    <property type="term" value="F:protein-phosphocysteine-sugar phosphotransferase activity"/>
    <property type="evidence" value="ECO:0007669"/>
    <property type="project" value="TreeGrafter"/>
</dbReference>
<dbReference type="EMBL" id="UGET01000004">
    <property type="protein sequence ID" value="STL74606.1"/>
    <property type="molecule type" value="Genomic_DNA"/>
</dbReference>
<evidence type="ECO:0000313" key="6">
    <source>
        <dbReference type="Proteomes" id="UP000254255"/>
    </source>
</evidence>
<dbReference type="GO" id="GO:0005886">
    <property type="term" value="C:plasma membrane"/>
    <property type="evidence" value="ECO:0007669"/>
    <property type="project" value="TreeGrafter"/>
</dbReference>
<proteinExistence type="predicted"/>
<evidence type="ECO:0000256" key="3">
    <source>
        <dbReference type="ARBA" id="ARBA00022683"/>
    </source>
</evidence>
<keyword evidence="1" id="KW-0813">Transport</keyword>
<keyword evidence="2" id="KW-0762">Sugar transport</keyword>
<evidence type="ECO:0000256" key="2">
    <source>
        <dbReference type="ARBA" id="ARBA00022597"/>
    </source>
</evidence>
<evidence type="ECO:0000256" key="1">
    <source>
        <dbReference type="ARBA" id="ARBA00022448"/>
    </source>
</evidence>
<organism evidence="5 6">
    <name type="scientific">Escherichia coli</name>
    <dbReference type="NCBI Taxonomy" id="562"/>
    <lineage>
        <taxon>Bacteria</taxon>
        <taxon>Pseudomonadati</taxon>
        <taxon>Pseudomonadota</taxon>
        <taxon>Gammaproteobacteria</taxon>
        <taxon>Enterobacterales</taxon>
        <taxon>Enterobacteriaceae</taxon>
        <taxon>Escherichia</taxon>
    </lineage>
</organism>
<keyword evidence="4" id="KW-1133">Transmembrane helix</keyword>
<keyword evidence="3" id="KW-0598">Phosphotransferase system</keyword>
<feature type="transmembrane region" description="Helical" evidence="4">
    <location>
        <begin position="30"/>
        <end position="51"/>
    </location>
</feature>
<dbReference type="Proteomes" id="UP000254255">
    <property type="component" value="Unassembled WGS sequence"/>
</dbReference>
<keyword evidence="4" id="KW-0812">Transmembrane</keyword>
<protein>
    <submittedName>
        <fullName evidence="5">PTS system fructose-specific transporter subunit IIBC</fullName>
    </submittedName>
</protein>